<evidence type="ECO:0000313" key="1">
    <source>
        <dbReference type="EMBL" id="MBB4859727.1"/>
    </source>
</evidence>
<dbReference type="Proteomes" id="UP000555448">
    <property type="component" value="Unassembled WGS sequence"/>
</dbReference>
<sequence length="95" mass="10439">MDQPLVAVSTALRRFDWDWQAAPIVRLTGHDVSSVLRRYLALKVTASDLEEWANLLECRDDIEIDSNAAEAIFILANPVLHGSAAAVAPTLLARL</sequence>
<gene>
    <name evidence="1" type="ORF">HNO88_003056</name>
</gene>
<proteinExistence type="predicted"/>
<reference evidence="1 2" key="1">
    <citation type="submission" date="2020-08" db="EMBL/GenBank/DDBJ databases">
        <title>Functional genomics of gut bacteria from endangered species of beetles.</title>
        <authorList>
            <person name="Carlos-Shanley C."/>
        </authorList>
    </citation>
    <scope>NUCLEOTIDE SEQUENCE [LARGE SCALE GENOMIC DNA]</scope>
    <source>
        <strain evidence="1 2">S00245</strain>
    </source>
</reference>
<comment type="caution">
    <text evidence="1">The sequence shown here is derived from an EMBL/GenBank/DDBJ whole genome shotgun (WGS) entry which is preliminary data.</text>
</comment>
<dbReference type="AlphaFoldDB" id="A0A7W7KBE8"/>
<dbReference type="EMBL" id="JACHLR010000013">
    <property type="protein sequence ID" value="MBB4859727.1"/>
    <property type="molecule type" value="Genomic_DNA"/>
</dbReference>
<organism evidence="1 2">
    <name type="scientific">Novosphingobium chloroacetimidivorans</name>
    <dbReference type="NCBI Taxonomy" id="1428314"/>
    <lineage>
        <taxon>Bacteria</taxon>
        <taxon>Pseudomonadati</taxon>
        <taxon>Pseudomonadota</taxon>
        <taxon>Alphaproteobacteria</taxon>
        <taxon>Sphingomonadales</taxon>
        <taxon>Sphingomonadaceae</taxon>
        <taxon>Novosphingobium</taxon>
    </lineage>
</organism>
<keyword evidence="2" id="KW-1185">Reference proteome</keyword>
<evidence type="ECO:0000313" key="2">
    <source>
        <dbReference type="Proteomes" id="UP000555448"/>
    </source>
</evidence>
<protein>
    <submittedName>
        <fullName evidence="1">Uncharacterized protein</fullName>
    </submittedName>
</protein>
<accession>A0A7W7KBE8</accession>
<dbReference type="RefSeq" id="WP_184247153.1">
    <property type="nucleotide sequence ID" value="NZ_JACHLR010000013.1"/>
</dbReference>
<name>A0A7W7KBE8_9SPHN</name>